<gene>
    <name evidence="1" type="ORF">ALTATR162_LOCUS9803</name>
</gene>
<reference evidence="1" key="1">
    <citation type="submission" date="2021-05" db="EMBL/GenBank/DDBJ databases">
        <authorList>
            <person name="Stam R."/>
        </authorList>
    </citation>
    <scope>NUCLEOTIDE SEQUENCE</scope>
    <source>
        <strain evidence="1">CS162</strain>
    </source>
</reference>
<evidence type="ECO:0000313" key="2">
    <source>
        <dbReference type="Proteomes" id="UP000676310"/>
    </source>
</evidence>
<dbReference type="OrthoDB" id="21502at2759"/>
<protein>
    <submittedName>
        <fullName evidence="1">Uncharacterized protein</fullName>
    </submittedName>
</protein>
<evidence type="ECO:0000313" key="1">
    <source>
        <dbReference type="EMBL" id="CAG5181724.1"/>
    </source>
</evidence>
<keyword evidence="2" id="KW-1185">Reference proteome</keyword>
<dbReference type="AlphaFoldDB" id="A0A8J2ID01"/>
<dbReference type="Proteomes" id="UP000676310">
    <property type="component" value="Unassembled WGS sequence"/>
</dbReference>
<comment type="caution">
    <text evidence="1">The sequence shown here is derived from an EMBL/GenBank/DDBJ whole genome shotgun (WGS) entry which is preliminary data.</text>
</comment>
<name>A0A8J2ID01_9PLEO</name>
<dbReference type="GeneID" id="67022065"/>
<organism evidence="1 2">
    <name type="scientific">Alternaria atra</name>
    <dbReference type="NCBI Taxonomy" id="119953"/>
    <lineage>
        <taxon>Eukaryota</taxon>
        <taxon>Fungi</taxon>
        <taxon>Dikarya</taxon>
        <taxon>Ascomycota</taxon>
        <taxon>Pezizomycotina</taxon>
        <taxon>Dothideomycetes</taxon>
        <taxon>Pleosporomycetidae</taxon>
        <taxon>Pleosporales</taxon>
        <taxon>Pleosporineae</taxon>
        <taxon>Pleosporaceae</taxon>
        <taxon>Alternaria</taxon>
        <taxon>Alternaria sect. Ulocladioides</taxon>
    </lineage>
</organism>
<dbReference type="RefSeq" id="XP_043173374.1">
    <property type="nucleotide sequence ID" value="XM_043317439.1"/>
</dbReference>
<dbReference type="EMBL" id="CAJRGZ010000027">
    <property type="protein sequence ID" value="CAG5181724.1"/>
    <property type="molecule type" value="Genomic_DNA"/>
</dbReference>
<sequence length="306" mass="34587">MPFLMEVDENRFLKLGHLYFKVGSPKYLLCMGIEMTRWLFLTARFVVRALYDYLTGKGLSESRMICIPAPFVAQLRARAMSELASEAKEPFWLSAGDVLCGWWARIIVAAGPPASPQQEIVINNVLGLRMLYDLIPPEKAYISNALMMMPSFFTAKDLLGQPLGCSAFILRQAVTNLKTREQIEARFQLDRGPQQRGLSALYGSAGMRMIICTNWSKNKIHEVDFSAAVLKSGDRKRPSKVGRPSYTQLHAFAQSASFLNTFSINEDSDGNYWIYSLLPTRGKYWENVEDLLQEEFQGATADQVKK</sequence>
<proteinExistence type="predicted"/>
<dbReference type="Gene3D" id="3.30.559.10">
    <property type="entry name" value="Chloramphenicol acetyltransferase-like domain"/>
    <property type="match status" value="1"/>
</dbReference>
<accession>A0A8J2ID01</accession>
<dbReference type="InterPro" id="IPR023213">
    <property type="entry name" value="CAT-like_dom_sf"/>
</dbReference>